<proteinExistence type="predicted"/>
<gene>
    <name evidence="5" type="ORF">QVZ43_03830</name>
</gene>
<dbReference type="Pfam" id="PF12833">
    <property type="entry name" value="HTH_18"/>
    <property type="match status" value="1"/>
</dbReference>
<dbReference type="InterPro" id="IPR009057">
    <property type="entry name" value="Homeodomain-like_sf"/>
</dbReference>
<evidence type="ECO:0000256" key="3">
    <source>
        <dbReference type="ARBA" id="ARBA00023163"/>
    </source>
</evidence>
<protein>
    <submittedName>
        <fullName evidence="5">AraC family transcriptional regulator</fullName>
    </submittedName>
</protein>
<dbReference type="RefSeq" id="WP_302908938.1">
    <property type="nucleotide sequence ID" value="NZ_JAUMIS010000001.1"/>
</dbReference>
<name>A0ABT8VXX0_9GAMM</name>
<comment type="caution">
    <text evidence="5">The sequence shown here is derived from an EMBL/GenBank/DDBJ whole genome shotgun (WGS) entry which is preliminary data.</text>
</comment>
<evidence type="ECO:0000313" key="5">
    <source>
        <dbReference type="EMBL" id="MDO3720838.1"/>
    </source>
</evidence>
<dbReference type="InterPro" id="IPR018060">
    <property type="entry name" value="HTH_AraC"/>
</dbReference>
<dbReference type="Gene3D" id="1.10.10.60">
    <property type="entry name" value="Homeodomain-like"/>
    <property type="match status" value="1"/>
</dbReference>
<dbReference type="PROSITE" id="PS01124">
    <property type="entry name" value="HTH_ARAC_FAMILY_2"/>
    <property type="match status" value="1"/>
</dbReference>
<dbReference type="SMART" id="SM00342">
    <property type="entry name" value="HTH_ARAC"/>
    <property type="match status" value="1"/>
</dbReference>
<dbReference type="PANTHER" id="PTHR47894:SF1">
    <property type="entry name" value="HTH-TYPE TRANSCRIPTIONAL REGULATOR VQSM"/>
    <property type="match status" value="1"/>
</dbReference>
<evidence type="ECO:0000256" key="2">
    <source>
        <dbReference type="ARBA" id="ARBA00023125"/>
    </source>
</evidence>
<keyword evidence="1" id="KW-0805">Transcription regulation</keyword>
<evidence type="ECO:0000259" key="4">
    <source>
        <dbReference type="PROSITE" id="PS01124"/>
    </source>
</evidence>
<dbReference type="PRINTS" id="PR00032">
    <property type="entry name" value="HTHARAC"/>
</dbReference>
<dbReference type="SUPFAM" id="SSF46689">
    <property type="entry name" value="Homeodomain-like"/>
    <property type="match status" value="1"/>
</dbReference>
<dbReference type="InterPro" id="IPR020449">
    <property type="entry name" value="Tscrpt_reg_AraC-type_HTH"/>
</dbReference>
<evidence type="ECO:0000256" key="1">
    <source>
        <dbReference type="ARBA" id="ARBA00023015"/>
    </source>
</evidence>
<dbReference type="EMBL" id="JAUMIS010000001">
    <property type="protein sequence ID" value="MDO3720838.1"/>
    <property type="molecule type" value="Genomic_DNA"/>
</dbReference>
<organism evidence="5 6">
    <name type="scientific">Marinobacter suaedae</name>
    <dbReference type="NCBI Taxonomy" id="3057675"/>
    <lineage>
        <taxon>Bacteria</taxon>
        <taxon>Pseudomonadati</taxon>
        <taxon>Pseudomonadota</taxon>
        <taxon>Gammaproteobacteria</taxon>
        <taxon>Pseudomonadales</taxon>
        <taxon>Marinobacteraceae</taxon>
        <taxon>Marinobacter</taxon>
    </lineage>
</organism>
<sequence length="337" mass="37764">MNTVNNLYAKALSQYAERTGLAIPPTLQQMVDQNNRLPLALLDQLWDVCCKTSNDPLFGLRIGLELQPGHLDSAGLLLMTCTTLGEALQQLTVVAPIVGGGGDFIFVRKNDGKAAIHYQPRLARRQAERVEAALAAILNLGRWASGDKFEVSEFHFMHSPLASRESYSSLLGVKTYFQSANNSLVFSEEQLALPLVQANNNLHNYLRHLTDRTLAELGCQGLSAETQRLIERHPRWGKDRIAAEMNLSGRHLNRKLAEEGCSFKSLRDSTLHRLALERLQRHERLVDIADALGFSGESSFAKAFRRWTGTSPAKLRRRLLSDKDDHSQPEMIEGRNR</sequence>
<accession>A0ABT8VXX0</accession>
<keyword evidence="3" id="KW-0804">Transcription</keyword>
<evidence type="ECO:0000313" key="6">
    <source>
        <dbReference type="Proteomes" id="UP001168640"/>
    </source>
</evidence>
<dbReference type="PANTHER" id="PTHR47894">
    <property type="entry name" value="HTH-TYPE TRANSCRIPTIONAL REGULATOR GADX"/>
    <property type="match status" value="1"/>
</dbReference>
<feature type="domain" description="HTH araC/xylS-type" evidence="4">
    <location>
        <begin position="220"/>
        <end position="318"/>
    </location>
</feature>
<keyword evidence="2" id="KW-0238">DNA-binding</keyword>
<keyword evidence="6" id="KW-1185">Reference proteome</keyword>
<dbReference type="Proteomes" id="UP001168640">
    <property type="component" value="Unassembled WGS sequence"/>
</dbReference>
<dbReference type="Pfam" id="PF12625">
    <property type="entry name" value="Arabinose_bd"/>
    <property type="match status" value="1"/>
</dbReference>
<dbReference type="InterPro" id="IPR032687">
    <property type="entry name" value="AraC-type_N"/>
</dbReference>
<reference evidence="5" key="1">
    <citation type="submission" date="2023-07" db="EMBL/GenBank/DDBJ databases">
        <title>Marinobacter sp. chi1 genome sequencing and assembly.</title>
        <authorList>
            <person name="Park S."/>
        </authorList>
    </citation>
    <scope>NUCLEOTIDE SEQUENCE</scope>
    <source>
        <strain evidence="5">Chi1</strain>
    </source>
</reference>